<protein>
    <submittedName>
        <fullName evidence="1">Uncharacterized protein</fullName>
    </submittedName>
</protein>
<reference evidence="1 2" key="1">
    <citation type="submission" date="2018-06" db="EMBL/GenBank/DDBJ databases">
        <authorList>
            <consortium name="Pathogen Informatics"/>
            <person name="Doyle S."/>
        </authorList>
    </citation>
    <scope>NUCLEOTIDE SEQUENCE [LARGE SCALE GENOMIC DNA]</scope>
    <source>
        <strain evidence="1 2">NCTC9177</strain>
    </source>
</reference>
<accession>A0A7H4MC74</accession>
<evidence type="ECO:0000313" key="1">
    <source>
        <dbReference type="EMBL" id="STS87924.1"/>
    </source>
</evidence>
<organism evidence="1 2">
    <name type="scientific">Klebsiella variicola</name>
    <dbReference type="NCBI Taxonomy" id="244366"/>
    <lineage>
        <taxon>Bacteria</taxon>
        <taxon>Pseudomonadati</taxon>
        <taxon>Pseudomonadota</taxon>
        <taxon>Gammaproteobacteria</taxon>
        <taxon>Enterobacterales</taxon>
        <taxon>Enterobacteriaceae</taxon>
        <taxon>Klebsiella/Raoultella group</taxon>
        <taxon>Klebsiella</taxon>
        <taxon>Klebsiella pneumoniae complex</taxon>
    </lineage>
</organism>
<gene>
    <name evidence="1" type="ORF">NCTC9177_01753</name>
</gene>
<proteinExistence type="predicted"/>
<evidence type="ECO:0000313" key="2">
    <source>
        <dbReference type="Proteomes" id="UP000254545"/>
    </source>
</evidence>
<name>A0A7H4MC74_KLEVA</name>
<comment type="caution">
    <text evidence="1">The sequence shown here is derived from an EMBL/GenBank/DDBJ whole genome shotgun (WGS) entry which is preliminary data.</text>
</comment>
<sequence length="45" mass="4901">MTVGVPIMRTRTVKKTATMTKILSMKTTMVFATKLQMDTAVPAAV</sequence>
<dbReference type="Proteomes" id="UP000254545">
    <property type="component" value="Unassembled WGS sequence"/>
</dbReference>
<dbReference type="AlphaFoldDB" id="A0A7H4MC74"/>
<dbReference type="EMBL" id="UGKR01000003">
    <property type="protein sequence ID" value="STS87924.1"/>
    <property type="molecule type" value="Genomic_DNA"/>
</dbReference>